<dbReference type="Gene3D" id="2.60.200.20">
    <property type="match status" value="1"/>
</dbReference>
<feature type="non-terminal residue" evidence="3">
    <location>
        <position position="1"/>
    </location>
</feature>
<evidence type="ECO:0000256" key="1">
    <source>
        <dbReference type="SAM" id="MobiDB-lite"/>
    </source>
</evidence>
<organism evidence="3">
    <name type="scientific">Trypanosoma vivax (strain Y486)</name>
    <dbReference type="NCBI Taxonomy" id="1055687"/>
    <lineage>
        <taxon>Eukaryota</taxon>
        <taxon>Discoba</taxon>
        <taxon>Euglenozoa</taxon>
        <taxon>Kinetoplastea</taxon>
        <taxon>Metakinetoplastina</taxon>
        <taxon>Trypanosomatida</taxon>
        <taxon>Trypanosomatidae</taxon>
        <taxon>Trypanosoma</taxon>
        <taxon>Duttonella</taxon>
    </lineage>
</organism>
<dbReference type="PANTHER" id="PTHR10398">
    <property type="entry name" value="AFADIN"/>
    <property type="match status" value="1"/>
</dbReference>
<accession>G0UD18</accession>
<sequence>GDNAGHADVIVLPENNQKDPGGRLNVFTPHCRITYEDGVVCLRPECGMTYINGKLLSEETSLAHNDRIMLGNEMAFRFVMVTEGPPSAFSRNVVDWECSSKEFHDSMLDTVKESEYQRLEEEVTELRHKCEGLQNELELSRGCAGRAWLVLNDPPSDYTGAFVWYMGWMKDGDSFSFGSSGSVLLPFLSETAVMVRTQDGFVLCINSMRHKLLHSQRITVGGHVFSLSIESAYVSLKSNPGAKLRGARGRGVDSHSELDGQELRQQLYELQWSVALLYDFLFPDNPPEKCPDGTVEEQSYSKKLLLNSRATLEEEGFGPRGVGRVVKSLSETLRIIGSRLAENLQNGNSLCEKQQKLSARMGKSATRKGAERGRSNGHTSRRHSIKPQTGGKPTNDNSPTPPEHSKMSPIPSRRTDGTRKKTLGGIYDRLASLKAKCYIASPSVVQRMNVVMEVLSYSHNCALQLKRYIKEMEILLKKNPNVVAAPVVEKQKLALALVDVLVTLDFNSKRAPLSSEEVVNIEKQMQAWTTIADTCISVLNSRLPHREDVRVSRYFAIRRRQPVHSLQSSSLVSQSNGRSAASLTTPRNNSCVTSAATPRRQLASITLECGTETHRCQVSSGRTPRTLRNSAPFTCRPVTSHIIPASLSMSVHGRAGGSTEPTRLSVSASVNRSLNSPRFPGTSRGVPRSPIHSTPVRPLTSQYSMSEGLTARCANVSEHV</sequence>
<feature type="region of interest" description="Disordered" evidence="1">
    <location>
        <begin position="355"/>
        <end position="420"/>
    </location>
</feature>
<evidence type="ECO:0000313" key="3">
    <source>
        <dbReference type="EMBL" id="CCC53728.1"/>
    </source>
</evidence>
<evidence type="ECO:0000259" key="2">
    <source>
        <dbReference type="Pfam" id="PF00498"/>
    </source>
</evidence>
<dbReference type="VEuPathDB" id="TriTrypDB:TvY486_1112120"/>
<dbReference type="InterPro" id="IPR028842">
    <property type="entry name" value="Afadin"/>
</dbReference>
<name>G0UD18_TRYVY</name>
<feature type="compositionally biased region" description="Polar residues" evidence="1">
    <location>
        <begin position="576"/>
        <end position="595"/>
    </location>
</feature>
<proteinExistence type="predicted"/>
<reference evidence="3" key="1">
    <citation type="journal article" date="2012" name="Proc. Natl. Acad. Sci. U.S.A.">
        <title>Antigenic diversity is generated by distinct evolutionary mechanisms in African trypanosome species.</title>
        <authorList>
            <person name="Jackson A.P."/>
            <person name="Berry A."/>
            <person name="Aslett M."/>
            <person name="Allison H.C."/>
            <person name="Burton P."/>
            <person name="Vavrova-Anderson J."/>
            <person name="Brown R."/>
            <person name="Browne H."/>
            <person name="Corton N."/>
            <person name="Hauser H."/>
            <person name="Gamble J."/>
            <person name="Gilderthorp R."/>
            <person name="Marcello L."/>
            <person name="McQuillan J."/>
            <person name="Otto T.D."/>
            <person name="Quail M.A."/>
            <person name="Sanders M.J."/>
            <person name="van Tonder A."/>
            <person name="Ginger M.L."/>
            <person name="Field M.C."/>
            <person name="Barry J.D."/>
            <person name="Hertz-Fowler C."/>
            <person name="Berriman M."/>
        </authorList>
    </citation>
    <scope>NUCLEOTIDE SEQUENCE</scope>
    <source>
        <strain evidence="3">Y486</strain>
    </source>
</reference>
<dbReference type="InterPro" id="IPR008984">
    <property type="entry name" value="SMAD_FHA_dom_sf"/>
</dbReference>
<dbReference type="PANTHER" id="PTHR10398:SF2">
    <property type="entry name" value="AFADIN"/>
    <property type="match status" value="1"/>
</dbReference>
<dbReference type="GO" id="GO:0005911">
    <property type="term" value="C:cell-cell junction"/>
    <property type="evidence" value="ECO:0007669"/>
    <property type="project" value="InterPro"/>
</dbReference>
<feature type="region of interest" description="Disordered" evidence="1">
    <location>
        <begin position="669"/>
        <end position="699"/>
    </location>
</feature>
<dbReference type="Pfam" id="PF00498">
    <property type="entry name" value="FHA"/>
    <property type="match status" value="1"/>
</dbReference>
<dbReference type="SUPFAM" id="SSF49879">
    <property type="entry name" value="SMAD/FHA domain"/>
    <property type="match status" value="1"/>
</dbReference>
<dbReference type="AlphaFoldDB" id="G0UD18"/>
<dbReference type="EMBL" id="HE573027">
    <property type="protein sequence ID" value="CCC53728.1"/>
    <property type="molecule type" value="Genomic_DNA"/>
</dbReference>
<feature type="region of interest" description="Disordered" evidence="1">
    <location>
        <begin position="566"/>
        <end position="595"/>
    </location>
</feature>
<feature type="compositionally biased region" description="Low complexity" evidence="1">
    <location>
        <begin position="566"/>
        <end position="575"/>
    </location>
</feature>
<dbReference type="InterPro" id="IPR000253">
    <property type="entry name" value="FHA_dom"/>
</dbReference>
<gene>
    <name evidence="3" type="ORF">TVY486_1112120</name>
</gene>
<protein>
    <recommendedName>
        <fullName evidence="2">FHA domain-containing protein</fullName>
    </recommendedName>
</protein>
<feature type="domain" description="FHA" evidence="2">
    <location>
        <begin position="30"/>
        <end position="71"/>
    </location>
</feature>